<evidence type="ECO:0000313" key="2">
    <source>
        <dbReference type="Proteomes" id="UP000623129"/>
    </source>
</evidence>
<dbReference type="Gene3D" id="1.20.120.1780">
    <property type="entry name" value="UbiA prenyltransferase"/>
    <property type="match status" value="1"/>
</dbReference>
<gene>
    <name evidence="1" type="ORF">FCM35_KLT10071</name>
</gene>
<sequence>MHLFITGRHLFITGRVLDSGWPFYPFIISAAGQLLWQILTVDLSDPSDCNKKYESNKWFGALYLSGFIKRWKVWDIGAGRVTGQMEEKKRGFEMGYEL</sequence>
<name>A0A833RKL7_9POAL</name>
<dbReference type="OrthoDB" id="18170at2759"/>
<comment type="caution">
    <text evidence="1">The sequence shown here is derived from an EMBL/GenBank/DDBJ whole genome shotgun (WGS) entry which is preliminary data.</text>
</comment>
<dbReference type="EMBL" id="SWLB01000002">
    <property type="protein sequence ID" value="KAF3341227.1"/>
    <property type="molecule type" value="Genomic_DNA"/>
</dbReference>
<dbReference type="Proteomes" id="UP000623129">
    <property type="component" value="Unassembled WGS sequence"/>
</dbReference>
<keyword evidence="2" id="KW-1185">Reference proteome</keyword>
<accession>A0A833RKL7</accession>
<dbReference type="GO" id="GO:0016740">
    <property type="term" value="F:transferase activity"/>
    <property type="evidence" value="ECO:0007669"/>
    <property type="project" value="UniProtKB-KW"/>
</dbReference>
<protein>
    <submittedName>
        <fullName evidence="1">4-hydroxybenzoate geranyltransferase 2</fullName>
    </submittedName>
</protein>
<proteinExistence type="predicted"/>
<dbReference type="AlphaFoldDB" id="A0A833RKL7"/>
<organism evidence="1 2">
    <name type="scientific">Carex littledalei</name>
    <dbReference type="NCBI Taxonomy" id="544730"/>
    <lineage>
        <taxon>Eukaryota</taxon>
        <taxon>Viridiplantae</taxon>
        <taxon>Streptophyta</taxon>
        <taxon>Embryophyta</taxon>
        <taxon>Tracheophyta</taxon>
        <taxon>Spermatophyta</taxon>
        <taxon>Magnoliopsida</taxon>
        <taxon>Liliopsida</taxon>
        <taxon>Poales</taxon>
        <taxon>Cyperaceae</taxon>
        <taxon>Cyperoideae</taxon>
        <taxon>Cariceae</taxon>
        <taxon>Carex</taxon>
        <taxon>Carex subgen. Euthyceras</taxon>
    </lineage>
</organism>
<keyword evidence="1" id="KW-0808">Transferase</keyword>
<reference evidence="1" key="1">
    <citation type="submission" date="2020-01" db="EMBL/GenBank/DDBJ databases">
        <title>Genome sequence of Kobresia littledalei, the first chromosome-level genome in the family Cyperaceae.</title>
        <authorList>
            <person name="Qu G."/>
        </authorList>
    </citation>
    <scope>NUCLEOTIDE SEQUENCE</scope>
    <source>
        <strain evidence="1">C.B.Clarke</strain>
        <tissue evidence="1">Leaf</tissue>
    </source>
</reference>
<evidence type="ECO:0000313" key="1">
    <source>
        <dbReference type="EMBL" id="KAF3341227.1"/>
    </source>
</evidence>